<dbReference type="Pfam" id="PF02602">
    <property type="entry name" value="HEM4"/>
    <property type="match status" value="1"/>
</dbReference>
<keyword evidence="14" id="KW-0175">Coiled coil</keyword>
<comment type="subcellular location">
    <subcellularLocation>
        <location evidence="1">Membrane</location>
    </subcellularLocation>
</comment>
<evidence type="ECO:0000256" key="1">
    <source>
        <dbReference type="ARBA" id="ARBA00004370"/>
    </source>
</evidence>
<dbReference type="GO" id="GO:0006780">
    <property type="term" value="P:uroporphyrinogen III biosynthetic process"/>
    <property type="evidence" value="ECO:0007669"/>
    <property type="project" value="UniProtKB-UniRule"/>
</dbReference>
<dbReference type="SUPFAM" id="SSF69618">
    <property type="entry name" value="HemD-like"/>
    <property type="match status" value="1"/>
</dbReference>
<sequence length="681" mass="69500">MRLLITRIEEEARRLAWALERHGHDSVLAPLLEIRFRADAAIDTVGAQALLVTSGNGIAGLARAVERRDIPLYAVGDSTARRAREAGFETVVSAEGDVVALTALVARALEPAAGRLIHAGGATVAGDLAGDLRARGFTVERVALYDAVPVDRLPPDAVEGLHAGAFDGILFFSPRTAATFVTLASVLSPKIDFGGMTAYCLSAAVASALAPLGFGRVRVAAEPTEAALVALIGEAGAEAPAQATEHEMTERPDQPGSAPDQRDDLDQRDGTGPVAAPEPPAAETEIPVLDKPLEDPPPRLDSPAYAVPPPARGSRRSLWYGVAAIALIGAGAFVWHRYGDRIATTLAPAPAATAPVAAAGDARLGALEAAVAGLDRKIQALEARVAELPATADKDALEELRGEIAALRERQGVLEESLGAAEDAAAEEEATPAAPAPAPAPGLMADAALSARLAAIEAKLAAPAADAGQIAALEREIAALKAAAGANDARIAAETEKLRAVGRGVALVYGIGRLRGALAAEAPYAAALATVHSHFEALKLLAEPAIGKALETLAARADKGLPTRAALATAFSPLARAAVQAANIPADADVVDRLLAEAGNLVTIRPVGEVAGEDAAAVIARAEVRLARNDLAGAVAEIARLQGGAAAALAPWRAEAEARLAAEAAVDLLDGEVSARFAEAN</sequence>
<dbReference type="PANTHER" id="PTHR38042:SF1">
    <property type="entry name" value="UROPORPHYRINOGEN-III SYNTHASE, CHLOROPLASTIC"/>
    <property type="match status" value="1"/>
</dbReference>
<feature type="coiled-coil region" evidence="14">
    <location>
        <begin position="364"/>
        <end position="417"/>
    </location>
</feature>
<comment type="catalytic activity">
    <reaction evidence="12 13">
        <text>hydroxymethylbilane = uroporphyrinogen III + H2O</text>
        <dbReference type="Rhea" id="RHEA:18965"/>
        <dbReference type="ChEBI" id="CHEBI:15377"/>
        <dbReference type="ChEBI" id="CHEBI:57308"/>
        <dbReference type="ChEBI" id="CHEBI:57845"/>
        <dbReference type="EC" id="4.2.1.75"/>
    </reaction>
</comment>
<evidence type="ECO:0000256" key="11">
    <source>
        <dbReference type="ARBA" id="ARBA00040167"/>
    </source>
</evidence>
<dbReference type="GO" id="GO:0004852">
    <property type="term" value="F:uroporphyrinogen-III synthase activity"/>
    <property type="evidence" value="ECO:0007669"/>
    <property type="project" value="UniProtKB-UniRule"/>
</dbReference>
<evidence type="ECO:0000256" key="9">
    <source>
        <dbReference type="ARBA" id="ARBA00023244"/>
    </source>
</evidence>
<gene>
    <name evidence="17" type="ORF">DKG75_18020</name>
</gene>
<feature type="compositionally biased region" description="Basic and acidic residues" evidence="15">
    <location>
        <begin position="260"/>
        <end position="269"/>
    </location>
</feature>
<dbReference type="OrthoDB" id="7163809at2"/>
<feature type="region of interest" description="Disordered" evidence="15">
    <location>
        <begin position="418"/>
        <end position="438"/>
    </location>
</feature>
<dbReference type="EC" id="4.2.1.75" evidence="4 13"/>
<dbReference type="EMBL" id="QGLF01000005">
    <property type="protein sequence ID" value="PWR18870.1"/>
    <property type="molecule type" value="Genomic_DNA"/>
</dbReference>
<evidence type="ECO:0000259" key="16">
    <source>
        <dbReference type="Pfam" id="PF02602"/>
    </source>
</evidence>
<comment type="pathway">
    <text evidence="2 13">Porphyrin-containing compound metabolism; protoporphyrin-IX biosynthesis; coproporphyrinogen-III from 5-aminolevulinate: step 3/4.</text>
</comment>
<proteinExistence type="inferred from homology"/>
<dbReference type="InterPro" id="IPR039793">
    <property type="entry name" value="UROS/Hem4"/>
</dbReference>
<dbReference type="UniPathway" id="UPA00251">
    <property type="reaction ID" value="UER00320"/>
</dbReference>
<dbReference type="RefSeq" id="WP_109922556.1">
    <property type="nucleotide sequence ID" value="NZ_QGLF01000005.1"/>
</dbReference>
<dbReference type="GO" id="GO:0016020">
    <property type="term" value="C:membrane"/>
    <property type="evidence" value="ECO:0007669"/>
    <property type="project" value="UniProtKB-SubCell"/>
</dbReference>
<evidence type="ECO:0000256" key="6">
    <source>
        <dbReference type="ARBA" id="ARBA00022989"/>
    </source>
</evidence>
<keyword evidence="6" id="KW-1133">Transmembrane helix</keyword>
<name>A0A317DY59_9PROT</name>
<dbReference type="InterPro" id="IPR036108">
    <property type="entry name" value="4pyrrol_syn_uPrphyn_synt_sf"/>
</dbReference>
<keyword evidence="18" id="KW-1185">Reference proteome</keyword>
<evidence type="ECO:0000313" key="18">
    <source>
        <dbReference type="Proteomes" id="UP000246077"/>
    </source>
</evidence>
<dbReference type="CDD" id="cd06578">
    <property type="entry name" value="HemD"/>
    <property type="match status" value="1"/>
</dbReference>
<feature type="domain" description="Tetrapyrrole biosynthesis uroporphyrinogen III synthase" evidence="16">
    <location>
        <begin position="15"/>
        <end position="230"/>
    </location>
</feature>
<protein>
    <recommendedName>
        <fullName evidence="11 13">Uroporphyrinogen-III synthase</fullName>
        <ecNumber evidence="4 13">4.2.1.75</ecNumber>
    </recommendedName>
</protein>
<evidence type="ECO:0000256" key="8">
    <source>
        <dbReference type="ARBA" id="ARBA00023239"/>
    </source>
</evidence>
<feature type="compositionally biased region" description="Basic and acidic residues" evidence="15">
    <location>
        <begin position="244"/>
        <end position="253"/>
    </location>
</feature>
<keyword evidence="5" id="KW-0812">Transmembrane</keyword>
<evidence type="ECO:0000256" key="2">
    <source>
        <dbReference type="ARBA" id="ARBA00004772"/>
    </source>
</evidence>
<reference evidence="18" key="1">
    <citation type="submission" date="2018-05" db="EMBL/GenBank/DDBJ databases">
        <title>Zavarzinia sp. HR-AS.</title>
        <authorList>
            <person name="Lee Y."/>
            <person name="Jeon C.O."/>
        </authorList>
    </citation>
    <scope>NUCLEOTIDE SEQUENCE [LARGE SCALE GENOMIC DNA]</scope>
    <source>
        <strain evidence="18">DSM 1231</strain>
    </source>
</reference>
<dbReference type="AlphaFoldDB" id="A0A317DY59"/>
<comment type="similarity">
    <text evidence="3 13">Belongs to the uroporphyrinogen-III synthase family.</text>
</comment>
<keyword evidence="8 13" id="KW-0456">Lyase</keyword>
<evidence type="ECO:0000256" key="15">
    <source>
        <dbReference type="SAM" id="MobiDB-lite"/>
    </source>
</evidence>
<dbReference type="Gene3D" id="1.10.287.1490">
    <property type="match status" value="1"/>
</dbReference>
<organism evidence="17 18">
    <name type="scientific">Zavarzinia compransoris</name>
    <dbReference type="NCBI Taxonomy" id="1264899"/>
    <lineage>
        <taxon>Bacteria</taxon>
        <taxon>Pseudomonadati</taxon>
        <taxon>Pseudomonadota</taxon>
        <taxon>Alphaproteobacteria</taxon>
        <taxon>Rhodospirillales</taxon>
        <taxon>Zavarziniaceae</taxon>
        <taxon>Zavarzinia</taxon>
    </lineage>
</organism>
<keyword evidence="9 13" id="KW-0627">Porphyrin biosynthesis</keyword>
<dbReference type="InterPro" id="IPR019133">
    <property type="entry name" value="MIC60"/>
</dbReference>
<dbReference type="Proteomes" id="UP000246077">
    <property type="component" value="Unassembled WGS sequence"/>
</dbReference>
<dbReference type="Pfam" id="PF09731">
    <property type="entry name" value="Mitofilin"/>
    <property type="match status" value="1"/>
</dbReference>
<dbReference type="InterPro" id="IPR003754">
    <property type="entry name" value="4pyrrol_synth_uPrphyn_synth"/>
</dbReference>
<keyword evidence="7" id="KW-0472">Membrane</keyword>
<evidence type="ECO:0000256" key="10">
    <source>
        <dbReference type="ARBA" id="ARBA00037589"/>
    </source>
</evidence>
<evidence type="ECO:0000256" key="5">
    <source>
        <dbReference type="ARBA" id="ARBA00022692"/>
    </source>
</evidence>
<evidence type="ECO:0000313" key="17">
    <source>
        <dbReference type="EMBL" id="PWR18870.1"/>
    </source>
</evidence>
<dbReference type="PANTHER" id="PTHR38042">
    <property type="entry name" value="UROPORPHYRINOGEN-III SYNTHASE, CHLOROPLASTIC"/>
    <property type="match status" value="1"/>
</dbReference>
<evidence type="ECO:0000256" key="14">
    <source>
        <dbReference type="SAM" id="Coils"/>
    </source>
</evidence>
<evidence type="ECO:0000256" key="3">
    <source>
        <dbReference type="ARBA" id="ARBA00008133"/>
    </source>
</evidence>
<dbReference type="GO" id="GO:0006782">
    <property type="term" value="P:protoporphyrinogen IX biosynthetic process"/>
    <property type="evidence" value="ECO:0007669"/>
    <property type="project" value="UniProtKB-UniRule"/>
</dbReference>
<evidence type="ECO:0000256" key="7">
    <source>
        <dbReference type="ARBA" id="ARBA00023136"/>
    </source>
</evidence>
<accession>A0A317DY59</accession>
<feature type="region of interest" description="Disordered" evidence="15">
    <location>
        <begin position="240"/>
        <end position="312"/>
    </location>
</feature>
<evidence type="ECO:0000256" key="13">
    <source>
        <dbReference type="RuleBase" id="RU366031"/>
    </source>
</evidence>
<comment type="caution">
    <text evidence="17">The sequence shown here is derived from an EMBL/GenBank/DDBJ whole genome shotgun (WGS) entry which is preliminary data.</text>
</comment>
<evidence type="ECO:0000256" key="12">
    <source>
        <dbReference type="ARBA" id="ARBA00048617"/>
    </source>
</evidence>
<evidence type="ECO:0000256" key="4">
    <source>
        <dbReference type="ARBA" id="ARBA00013109"/>
    </source>
</evidence>
<dbReference type="Gene3D" id="3.40.50.10090">
    <property type="match status" value="2"/>
</dbReference>
<comment type="function">
    <text evidence="10 13">Catalyzes cyclization of the linear tetrapyrrole, hydroxymethylbilane, to the macrocyclic uroporphyrinogen III.</text>
</comment>